<sequence length="136" mass="14946">MMQSQIRAALEIRLDAFAKEEGLPIAWEGRAFKPIAGQSHLRAFVIPASSDSNDLAGQHRLYRGVFQVDLVMASGAGMGDIERKASQIIAHFPKNLRLPVADGFVQLIAVMSMGPKLLQDGFVAMPLTSYYRMDVI</sequence>
<dbReference type="Pfam" id="PF13554">
    <property type="entry name" value="Phage_tail_terminator_5"/>
    <property type="match status" value="1"/>
</dbReference>
<dbReference type="Proteomes" id="UP000783934">
    <property type="component" value="Unassembled WGS sequence"/>
</dbReference>
<dbReference type="EMBL" id="JAATIZ010000001">
    <property type="protein sequence ID" value="NJB64342.1"/>
    <property type="molecule type" value="Genomic_DNA"/>
</dbReference>
<reference evidence="1 2" key="1">
    <citation type="submission" date="2020-03" db="EMBL/GenBank/DDBJ databases">
        <title>Genomic Encyclopedia of Type Strains, Phase IV (KMG-IV): sequencing the most valuable type-strain genomes for metagenomic binning, comparative biology and taxonomic classification.</title>
        <authorList>
            <person name="Goeker M."/>
        </authorList>
    </citation>
    <scope>NUCLEOTIDE SEQUENCE [LARGE SCALE GENOMIC DNA]</scope>
    <source>
        <strain evidence="1 2">DSM 26613</strain>
    </source>
</reference>
<evidence type="ECO:0008006" key="3">
    <source>
        <dbReference type="Google" id="ProtNLM"/>
    </source>
</evidence>
<gene>
    <name evidence="1" type="ORF">GGR41_000563</name>
</gene>
<comment type="caution">
    <text evidence="1">The sequence shown here is derived from an EMBL/GenBank/DDBJ whole genome shotgun (WGS) entry which is preliminary data.</text>
</comment>
<dbReference type="RefSeq" id="WP_167660544.1">
    <property type="nucleotide sequence ID" value="NZ_BMCQ01000004.1"/>
</dbReference>
<accession>A0ABX0WPD1</accession>
<evidence type="ECO:0000313" key="1">
    <source>
        <dbReference type="EMBL" id="NJB64342.1"/>
    </source>
</evidence>
<dbReference type="Gene3D" id="3.30.2000.20">
    <property type="match status" value="1"/>
</dbReference>
<protein>
    <recommendedName>
        <fullName evidence="3">Phage tail protein</fullName>
    </recommendedName>
</protein>
<keyword evidence="2" id="KW-1185">Reference proteome</keyword>
<name>A0ABX0WPD1_9BURK</name>
<organism evidence="1 2">
    <name type="scientific">Paenalcaligenes hominis</name>
    <dbReference type="NCBI Taxonomy" id="643674"/>
    <lineage>
        <taxon>Bacteria</taxon>
        <taxon>Pseudomonadati</taxon>
        <taxon>Pseudomonadota</taxon>
        <taxon>Betaproteobacteria</taxon>
        <taxon>Burkholderiales</taxon>
        <taxon>Alcaligenaceae</taxon>
        <taxon>Paenalcaligenes</taxon>
    </lineage>
</organism>
<dbReference type="InterPro" id="IPR025395">
    <property type="entry name" value="Phage_tail_terminator-like"/>
</dbReference>
<proteinExistence type="predicted"/>
<evidence type="ECO:0000313" key="2">
    <source>
        <dbReference type="Proteomes" id="UP000783934"/>
    </source>
</evidence>